<dbReference type="Proteomes" id="UP000078240">
    <property type="component" value="Unassembled WGS sequence"/>
</dbReference>
<evidence type="ECO:0000313" key="7">
    <source>
        <dbReference type="Proteomes" id="UP000078240"/>
    </source>
</evidence>
<evidence type="ECO:0000256" key="1">
    <source>
        <dbReference type="SAM" id="Coils"/>
    </source>
</evidence>
<dbReference type="AlphaFoldDB" id="A0A179GIH8"/>
<dbReference type="EMBL" id="LSBH01000006">
    <property type="protein sequence ID" value="OAQ77674.1"/>
    <property type="molecule type" value="Genomic_DNA"/>
</dbReference>
<dbReference type="Proteomes" id="UP000078340">
    <property type="component" value="Unassembled WGS sequence"/>
</dbReference>
<evidence type="ECO:0000313" key="5">
    <source>
        <dbReference type="EMBL" id="OAQ85326.1"/>
    </source>
</evidence>
<dbReference type="Proteomes" id="UP000245956">
    <property type="component" value="Unassembled WGS sequence"/>
</dbReference>
<dbReference type="PANTHER" id="PTHR40644:SF1">
    <property type="entry name" value="UPF0653 PROTEIN C607.02C"/>
    <property type="match status" value="1"/>
</dbReference>
<evidence type="ECO:0000313" key="4">
    <source>
        <dbReference type="EMBL" id="OAQ77674.1"/>
    </source>
</evidence>
<dbReference type="OrthoDB" id="5876637at2759"/>
<dbReference type="GeneID" id="28889838"/>
<organism evidence="4 7">
    <name type="scientific">Purpureocillium lilacinum</name>
    <name type="common">Paecilomyces lilacinus</name>
    <dbReference type="NCBI Taxonomy" id="33203"/>
    <lineage>
        <taxon>Eukaryota</taxon>
        <taxon>Fungi</taxon>
        <taxon>Dikarya</taxon>
        <taxon>Ascomycota</taxon>
        <taxon>Pezizomycotina</taxon>
        <taxon>Sordariomycetes</taxon>
        <taxon>Hypocreomycetidae</taxon>
        <taxon>Hypocreales</taxon>
        <taxon>Ophiocordycipitaceae</taxon>
        <taxon>Purpureocillium</taxon>
    </lineage>
</organism>
<feature type="region of interest" description="Disordered" evidence="2">
    <location>
        <begin position="1"/>
        <end position="113"/>
    </location>
</feature>
<dbReference type="Proteomes" id="UP001287286">
    <property type="component" value="Unassembled WGS sequence"/>
</dbReference>
<accession>A0A179GIH8</accession>
<keyword evidence="1" id="KW-0175">Coiled coil</keyword>
<feature type="compositionally biased region" description="Polar residues" evidence="2">
    <location>
        <begin position="29"/>
        <end position="38"/>
    </location>
</feature>
<sequence>MPHKHKRKRGGDDDEYDLPPSQKARPLPVSTNRQNAKQQARDATTKQRRGRASDNDAPRAFRRLMAIAQGKKTRSGLDDGQEPSSRKGKGKEKGKEPTTTAEDMPEAPRIRPGEDLRSFAARVDAALPVAGLTKKTKIKDGKDEAGLKVFRTRKERKMHKLYDQWRAEERKIQEMKEEELELEAERELENDGAGVLTSSAFMDAPQDASGKKKKGRRRRGKVEQDDEDPWLALKKKRAEAKVGLHDVAQAPPELHKKIRQQLRVGDATVDVDSVPKAAGSLRRREELQTARNDVVEAYRKIREHEQAKLDAQRRKK</sequence>
<reference evidence="3 9" key="5">
    <citation type="journal article" date="2024" name="Microbiol. Resour. Announc.">
        <title>Genome annotations for the ascomycete fungi Trichoderma harzianum, Trichoderma aggressivum, and Purpureocillium lilacinum.</title>
        <authorList>
            <person name="Beijen E.P.W."/>
            <person name="Ohm R.A."/>
        </authorList>
    </citation>
    <scope>NUCLEOTIDE SEQUENCE [LARGE SCALE GENOMIC DNA]</scope>
    <source>
        <strain evidence="3 9">CBS 150709</strain>
    </source>
</reference>
<proteinExistence type="predicted"/>
<gene>
    <name evidence="6" type="ORF">PCL_05169</name>
    <name evidence="3" type="ORF">Purlil1_8778</name>
    <name evidence="4" type="ORF">VFPBJ_08146</name>
    <name evidence="5" type="ORF">VFPFJ_07715</name>
</gene>
<evidence type="ECO:0000313" key="8">
    <source>
        <dbReference type="Proteomes" id="UP000245956"/>
    </source>
</evidence>
<feature type="compositionally biased region" description="Basic residues" evidence="2">
    <location>
        <begin position="211"/>
        <end position="220"/>
    </location>
</feature>
<feature type="region of interest" description="Disordered" evidence="2">
    <location>
        <begin position="196"/>
        <end position="231"/>
    </location>
</feature>
<reference evidence="6 8" key="2">
    <citation type="journal article" date="2016" name="Front. Microbiol.">
        <title>Genome and transcriptome sequences reveal the specific parasitism of the nematophagous Purpureocillium lilacinum 36-1.</title>
        <authorList>
            <person name="Xie J."/>
            <person name="Li S."/>
            <person name="Mo C."/>
            <person name="Xiao X."/>
            <person name="Peng D."/>
            <person name="Wang G."/>
            <person name="Xiao Y."/>
        </authorList>
    </citation>
    <scope>NUCLEOTIDE SEQUENCE [LARGE SCALE GENOMIC DNA]</scope>
    <source>
        <strain evidence="6 8">36-1</strain>
    </source>
</reference>
<evidence type="ECO:0000313" key="3">
    <source>
        <dbReference type="EMBL" id="KAK4086828.1"/>
    </source>
</evidence>
<reference evidence="6" key="1">
    <citation type="submission" date="2015-05" db="EMBL/GenBank/DDBJ databases">
        <authorList>
            <person name="Wang D.B."/>
            <person name="Wang M."/>
        </authorList>
    </citation>
    <scope>NUCLEOTIDE SEQUENCE</scope>
    <source>
        <strain evidence="6">36-1</strain>
    </source>
</reference>
<comment type="caution">
    <text evidence="4">The sequence shown here is derived from an EMBL/GenBank/DDBJ whole genome shotgun (WGS) entry which is preliminary data.</text>
</comment>
<reference evidence="4 7" key="3">
    <citation type="submission" date="2016-01" db="EMBL/GenBank/DDBJ databases">
        <title>Biosynthesis of antibiotic leucinostatins and their inhibition on Phytophthora in bio-control Purpureocillium lilacinum.</title>
        <authorList>
            <person name="Wang G."/>
            <person name="Liu Z."/>
            <person name="Lin R."/>
            <person name="Li E."/>
            <person name="Mao Z."/>
            <person name="Ling J."/>
            <person name="Yin W."/>
            <person name="Xie B."/>
        </authorList>
    </citation>
    <scope>NUCLEOTIDE SEQUENCE [LARGE SCALE GENOMIC DNA]</scope>
    <source>
        <strain evidence="4">PLBJ-1</strain>
        <strain evidence="5">PLFJ-1</strain>
    </source>
</reference>
<keyword evidence="9" id="KW-1185">Reference proteome</keyword>
<feature type="coiled-coil region" evidence="1">
    <location>
        <begin position="287"/>
        <end position="314"/>
    </location>
</feature>
<dbReference type="EMBL" id="LSBI01000007">
    <property type="protein sequence ID" value="OAQ85326.1"/>
    <property type="molecule type" value="Genomic_DNA"/>
</dbReference>
<dbReference type="PANTHER" id="PTHR40644">
    <property type="entry name" value="UPF0653 PROTEIN C607.02C"/>
    <property type="match status" value="1"/>
</dbReference>
<feature type="coiled-coil region" evidence="1">
    <location>
        <begin position="158"/>
        <end position="192"/>
    </location>
</feature>
<dbReference type="EMBL" id="LCWV01000025">
    <property type="protein sequence ID" value="PWI66471.1"/>
    <property type="molecule type" value="Genomic_DNA"/>
</dbReference>
<evidence type="ECO:0000313" key="9">
    <source>
        <dbReference type="Proteomes" id="UP001287286"/>
    </source>
</evidence>
<evidence type="ECO:0000256" key="2">
    <source>
        <dbReference type="SAM" id="MobiDB-lite"/>
    </source>
</evidence>
<evidence type="ECO:0000313" key="6">
    <source>
        <dbReference type="EMBL" id="PWI66471.1"/>
    </source>
</evidence>
<feature type="compositionally biased region" description="Basic and acidic residues" evidence="2">
    <location>
        <begin position="39"/>
        <end position="59"/>
    </location>
</feature>
<dbReference type="OMA" id="TKHEKHL"/>
<dbReference type="KEGG" id="plj:28889838"/>
<dbReference type="EMBL" id="JAWRVI010000037">
    <property type="protein sequence ID" value="KAK4086828.1"/>
    <property type="molecule type" value="Genomic_DNA"/>
</dbReference>
<reference evidence="3" key="4">
    <citation type="submission" date="2023-11" db="EMBL/GenBank/DDBJ databases">
        <authorList>
            <person name="Beijen E."/>
            <person name="Ohm R.A."/>
        </authorList>
    </citation>
    <scope>NUCLEOTIDE SEQUENCE</scope>
    <source>
        <strain evidence="3">CBS 150709</strain>
    </source>
</reference>
<dbReference type="RefSeq" id="XP_018176183.1">
    <property type="nucleotide sequence ID" value="XM_018324789.1"/>
</dbReference>
<name>A0A179GIH8_PURLI</name>
<protein>
    <submittedName>
        <fullName evidence="4">Urease accessory protein UreD</fullName>
    </submittedName>
</protein>